<dbReference type="PANTHER" id="PTHR12169:SF6">
    <property type="entry name" value="AFG1-LIKE ATPASE"/>
    <property type="match status" value="1"/>
</dbReference>
<proteinExistence type="predicted"/>
<evidence type="ECO:0000256" key="1">
    <source>
        <dbReference type="ARBA" id="ARBA00022741"/>
    </source>
</evidence>
<organism evidence="3">
    <name type="scientific">Mycobacterium leprae</name>
    <dbReference type="NCBI Taxonomy" id="1769"/>
    <lineage>
        <taxon>Bacteria</taxon>
        <taxon>Bacillati</taxon>
        <taxon>Actinomycetota</taxon>
        <taxon>Actinomycetes</taxon>
        <taxon>Mycobacteriales</taxon>
        <taxon>Mycobacteriaceae</taxon>
        <taxon>Mycobacterium</taxon>
    </lineage>
</organism>
<dbReference type="GO" id="GO:0005737">
    <property type="term" value="C:cytoplasm"/>
    <property type="evidence" value="ECO:0007669"/>
    <property type="project" value="TreeGrafter"/>
</dbReference>
<accession>O05683</accession>
<keyword evidence="1" id="KW-0547">Nucleotide-binding</keyword>
<evidence type="ECO:0000256" key="2">
    <source>
        <dbReference type="ARBA" id="ARBA00022840"/>
    </source>
</evidence>
<name>O05683_MYCLR</name>
<dbReference type="Pfam" id="PF03969">
    <property type="entry name" value="AFG1_ATPase"/>
    <property type="match status" value="1"/>
</dbReference>
<protein>
    <submittedName>
        <fullName evidence="3">Uncharacterized protein MLC1351.22c</fullName>
    </submittedName>
</protein>
<sequence>MCIDEFELDDPGNTTLISRMLSALVERGVSVVATSNTSPEQLGEDRFVAQDFLCGINTLAKIFTTVLIDGPDYRHRDLLPAPQPLWDEQVAARATRVQGATVDDFEALCAHLATIHPSRYLTLISGVTTVLLTGVHGLDDQNVALGLVSLTDRLYEAGIK</sequence>
<dbReference type="PANTHER" id="PTHR12169">
    <property type="entry name" value="ATPASE N2B"/>
    <property type="match status" value="1"/>
</dbReference>
<dbReference type="GO" id="GO:0016887">
    <property type="term" value="F:ATP hydrolysis activity"/>
    <property type="evidence" value="ECO:0007669"/>
    <property type="project" value="InterPro"/>
</dbReference>
<gene>
    <name evidence="3" type="primary">MLC1351.22c</name>
</gene>
<dbReference type="EMBL" id="Z95117">
    <property type="protein sequence ID" value="CAB08293.1"/>
    <property type="molecule type" value="Genomic_DNA"/>
</dbReference>
<dbReference type="GO" id="GO:0005524">
    <property type="term" value="F:ATP binding"/>
    <property type="evidence" value="ECO:0007669"/>
    <property type="project" value="UniProtKB-KW"/>
</dbReference>
<dbReference type="InterPro" id="IPR005654">
    <property type="entry name" value="ATPase_AFG1-like"/>
</dbReference>
<keyword evidence="2" id="KW-0067">ATP-binding</keyword>
<reference evidence="3" key="1">
    <citation type="journal article" date="1993" name="Mol. Microbiol.">
        <title>Use of an ordered cosmid library to deduce the genomic organization of Mycobacterium leprae.</title>
        <authorList>
            <person name="Eiglmeier K."/>
            <person name="Honore N."/>
            <person name="Woods S.A."/>
            <person name="Caudron B."/>
            <person name="Cole S.T."/>
        </authorList>
    </citation>
    <scope>NUCLEOTIDE SEQUENCE</scope>
</reference>
<reference evidence="3" key="3">
    <citation type="submission" date="1997-06" db="EMBL/GenBank/DDBJ databases">
        <authorList>
            <person name="Parkhill J."/>
            <person name="Barrell B.G."/>
            <person name="Rajandream M.A."/>
        </authorList>
    </citation>
    <scope>NUCLEOTIDE SEQUENCE</scope>
</reference>
<evidence type="ECO:0000313" key="3">
    <source>
        <dbReference type="EMBL" id="CAB08293.1"/>
    </source>
</evidence>
<dbReference type="AlphaFoldDB" id="O05683"/>
<reference evidence="3" key="2">
    <citation type="submission" date="1997-05" db="EMBL/GenBank/DDBJ databases">
        <authorList>
            <person name="Murphy L."/>
            <person name="Harris D."/>
        </authorList>
    </citation>
    <scope>NUCLEOTIDE SEQUENCE</scope>
</reference>